<accession>A0A183USH1</accession>
<dbReference type="Proteomes" id="UP000050794">
    <property type="component" value="Unassembled WGS sequence"/>
</dbReference>
<feature type="compositionally biased region" description="Polar residues" evidence="1">
    <location>
        <begin position="112"/>
        <end position="135"/>
    </location>
</feature>
<reference evidence="2 3" key="2">
    <citation type="submission" date="2018-11" db="EMBL/GenBank/DDBJ databases">
        <authorList>
            <consortium name="Pathogen Informatics"/>
        </authorList>
    </citation>
    <scope>NUCLEOTIDE SEQUENCE [LARGE SCALE GENOMIC DNA]</scope>
</reference>
<evidence type="ECO:0000313" key="2">
    <source>
        <dbReference type="EMBL" id="VDM42762.1"/>
    </source>
</evidence>
<dbReference type="EMBL" id="UYWY01020858">
    <property type="protein sequence ID" value="VDM42762.1"/>
    <property type="molecule type" value="Genomic_DNA"/>
</dbReference>
<dbReference type="AlphaFoldDB" id="A0A183USH1"/>
<feature type="compositionally biased region" description="Polar residues" evidence="1">
    <location>
        <begin position="164"/>
        <end position="181"/>
    </location>
</feature>
<evidence type="ECO:0000313" key="4">
    <source>
        <dbReference type="WBParaSite" id="TCNE_0001144101-mRNA-1"/>
    </source>
</evidence>
<name>A0A183USH1_TOXCA</name>
<evidence type="ECO:0000313" key="3">
    <source>
        <dbReference type="Proteomes" id="UP000050794"/>
    </source>
</evidence>
<organism evidence="3 4">
    <name type="scientific">Toxocara canis</name>
    <name type="common">Canine roundworm</name>
    <dbReference type="NCBI Taxonomy" id="6265"/>
    <lineage>
        <taxon>Eukaryota</taxon>
        <taxon>Metazoa</taxon>
        <taxon>Ecdysozoa</taxon>
        <taxon>Nematoda</taxon>
        <taxon>Chromadorea</taxon>
        <taxon>Rhabditida</taxon>
        <taxon>Spirurina</taxon>
        <taxon>Ascaridomorpha</taxon>
        <taxon>Ascaridoidea</taxon>
        <taxon>Toxocaridae</taxon>
        <taxon>Toxocara</taxon>
    </lineage>
</organism>
<sequence>MVQVEKHLEYETARDVYCTEQITKEQTQRQAHRHGDCATSSTNAQKARVSYLKMTRVEFLICLDAVIVLGGKKDEEIKKRLSRKALEKVVKKSSKPSKELSRRISKERSKSAPVNTAEATPKVSSQDASKETLSNPPGAPYHKTSKERQEVEDMSPGTHARKTLSGSSEVPLSDQSLEVVHSSTSLYSVRKLCRCFQELSE</sequence>
<dbReference type="WBParaSite" id="TCNE_0001144101-mRNA-1">
    <property type="protein sequence ID" value="TCNE_0001144101-mRNA-1"/>
    <property type="gene ID" value="TCNE_0001144101"/>
</dbReference>
<gene>
    <name evidence="2" type="ORF">TCNE_LOCUS11441</name>
</gene>
<keyword evidence="3" id="KW-1185">Reference proteome</keyword>
<reference evidence="4" key="1">
    <citation type="submission" date="2016-06" db="UniProtKB">
        <authorList>
            <consortium name="WormBaseParasite"/>
        </authorList>
    </citation>
    <scope>IDENTIFICATION</scope>
</reference>
<protein>
    <submittedName>
        <fullName evidence="4">TPX2 domain-containing protein</fullName>
    </submittedName>
</protein>
<evidence type="ECO:0000256" key="1">
    <source>
        <dbReference type="SAM" id="MobiDB-lite"/>
    </source>
</evidence>
<feature type="region of interest" description="Disordered" evidence="1">
    <location>
        <begin position="87"/>
        <end position="181"/>
    </location>
</feature>
<feature type="compositionally biased region" description="Basic and acidic residues" evidence="1">
    <location>
        <begin position="87"/>
        <end position="110"/>
    </location>
</feature>
<proteinExistence type="predicted"/>